<keyword evidence="4" id="KW-1185">Reference proteome</keyword>
<dbReference type="GO" id="GO:0016747">
    <property type="term" value="F:acyltransferase activity, transferring groups other than amino-acyl groups"/>
    <property type="evidence" value="ECO:0007669"/>
    <property type="project" value="InterPro"/>
</dbReference>
<protein>
    <submittedName>
        <fullName evidence="3">RimJ/RimL family protein N-acetyltransferase</fullName>
    </submittedName>
</protein>
<organism evidence="3 4">
    <name type="scientific">Kribbella voronezhensis</name>
    <dbReference type="NCBI Taxonomy" id="2512212"/>
    <lineage>
        <taxon>Bacteria</taxon>
        <taxon>Bacillati</taxon>
        <taxon>Actinomycetota</taxon>
        <taxon>Actinomycetes</taxon>
        <taxon>Propionibacteriales</taxon>
        <taxon>Kribbellaceae</taxon>
        <taxon>Kribbella</taxon>
    </lineage>
</organism>
<dbReference type="RefSeq" id="WP_238158052.1">
    <property type="nucleotide sequence ID" value="NZ_SOCE01000001.1"/>
</dbReference>
<evidence type="ECO:0000313" key="4">
    <source>
        <dbReference type="Proteomes" id="UP000295151"/>
    </source>
</evidence>
<dbReference type="Pfam" id="PF00583">
    <property type="entry name" value="Acetyltransf_1"/>
    <property type="match status" value="1"/>
</dbReference>
<dbReference type="Gene3D" id="3.40.630.30">
    <property type="match status" value="1"/>
</dbReference>
<comment type="caution">
    <text evidence="3">The sequence shown here is derived from an EMBL/GenBank/DDBJ whole genome shotgun (WGS) entry which is preliminary data.</text>
</comment>
<reference evidence="3 4" key="1">
    <citation type="submission" date="2019-03" db="EMBL/GenBank/DDBJ databases">
        <title>Genomic Encyclopedia of Type Strains, Phase III (KMG-III): the genomes of soil and plant-associated and newly described type strains.</title>
        <authorList>
            <person name="Whitman W."/>
        </authorList>
    </citation>
    <scope>NUCLEOTIDE SEQUENCE [LARGE SCALE GENOMIC DNA]</scope>
    <source>
        <strain evidence="3 4">VKM Ac-2575</strain>
    </source>
</reference>
<dbReference type="CDD" id="cd04301">
    <property type="entry name" value="NAT_SF"/>
    <property type="match status" value="1"/>
</dbReference>
<dbReference type="SUPFAM" id="SSF55729">
    <property type="entry name" value="Acyl-CoA N-acyltransferases (Nat)"/>
    <property type="match status" value="1"/>
</dbReference>
<dbReference type="InterPro" id="IPR000182">
    <property type="entry name" value="GNAT_dom"/>
</dbReference>
<evidence type="ECO:0000256" key="1">
    <source>
        <dbReference type="SAM" id="MobiDB-lite"/>
    </source>
</evidence>
<dbReference type="EMBL" id="SOCE01000001">
    <property type="protein sequence ID" value="TDU88512.1"/>
    <property type="molecule type" value="Genomic_DNA"/>
</dbReference>
<dbReference type="Proteomes" id="UP000295151">
    <property type="component" value="Unassembled WGS sequence"/>
</dbReference>
<feature type="compositionally biased region" description="Basic and acidic residues" evidence="1">
    <location>
        <begin position="199"/>
        <end position="208"/>
    </location>
</feature>
<name>A0A4R7T968_9ACTN</name>
<feature type="domain" description="N-acetyltransferase" evidence="2">
    <location>
        <begin position="7"/>
        <end position="187"/>
    </location>
</feature>
<evidence type="ECO:0000313" key="3">
    <source>
        <dbReference type="EMBL" id="TDU88512.1"/>
    </source>
</evidence>
<keyword evidence="3" id="KW-0808">Transferase</keyword>
<evidence type="ECO:0000259" key="2">
    <source>
        <dbReference type="PROSITE" id="PS51186"/>
    </source>
</evidence>
<sequence>MNQTQIPRIRTAGEADLDDLAAMLTGLTDFSLYMRFQTAVGRPPRDSLVLRLLRPAGCAWVATRDDAVVGHAMWAWAANDTEPTAELAVVISEPEQNRGLGLRMLTIAAGHAFDTGATRFLFVVSAANDRVARMIRRRWPAAAVERDGALLNFVVPAVAQFPPARASQMDQASPRSRAAVSAGKPFTGASIPTGSSASKEIRKTQAAR</sequence>
<accession>A0A4R7T968</accession>
<dbReference type="PROSITE" id="PS51186">
    <property type="entry name" value="GNAT"/>
    <property type="match status" value="1"/>
</dbReference>
<dbReference type="AlphaFoldDB" id="A0A4R7T968"/>
<feature type="region of interest" description="Disordered" evidence="1">
    <location>
        <begin position="165"/>
        <end position="208"/>
    </location>
</feature>
<gene>
    <name evidence="3" type="ORF">EV138_2058</name>
</gene>
<proteinExistence type="predicted"/>
<dbReference type="InterPro" id="IPR016181">
    <property type="entry name" value="Acyl_CoA_acyltransferase"/>
</dbReference>